<dbReference type="PROSITE" id="PS00217">
    <property type="entry name" value="SUGAR_TRANSPORT_2"/>
    <property type="match status" value="1"/>
</dbReference>
<feature type="region of interest" description="Disordered" evidence="5">
    <location>
        <begin position="443"/>
        <end position="465"/>
    </location>
</feature>
<feature type="transmembrane region" description="Helical" evidence="6">
    <location>
        <begin position="28"/>
        <end position="45"/>
    </location>
</feature>
<evidence type="ECO:0000256" key="2">
    <source>
        <dbReference type="ARBA" id="ARBA00022692"/>
    </source>
</evidence>
<reference evidence="7" key="2">
    <citation type="submission" date="2010-07" db="EMBL/GenBank/DDBJ databases">
        <authorList>
            <consortium name="The Broad Institute Genome Sequencing Platform"/>
            <consortium name="Broad Institute Genome Sequencing Center for Infectious Disease"/>
            <person name="Ma L.-J."/>
            <person name="Dead R."/>
            <person name="Young S."/>
            <person name="Zeng Q."/>
            <person name="Koehrsen M."/>
            <person name="Alvarado L."/>
            <person name="Berlin A."/>
            <person name="Chapman S.B."/>
            <person name="Chen Z."/>
            <person name="Freedman E."/>
            <person name="Gellesch M."/>
            <person name="Goldberg J."/>
            <person name="Griggs A."/>
            <person name="Gujja S."/>
            <person name="Heilman E.R."/>
            <person name="Heiman D."/>
            <person name="Hepburn T."/>
            <person name="Howarth C."/>
            <person name="Jen D."/>
            <person name="Larson L."/>
            <person name="Mehta T."/>
            <person name="Neiman D."/>
            <person name="Pearson M."/>
            <person name="Roberts A."/>
            <person name="Saif S."/>
            <person name="Shea T."/>
            <person name="Shenoy N."/>
            <person name="Sisk P."/>
            <person name="Stolte C."/>
            <person name="Sykes S."/>
            <person name="Walk T."/>
            <person name="White J."/>
            <person name="Yandava C."/>
            <person name="Haas B."/>
            <person name="Nusbaum C."/>
            <person name="Birren B."/>
        </authorList>
    </citation>
    <scope>NUCLEOTIDE SEQUENCE</scope>
    <source>
        <strain evidence="7">R3-111a-1</strain>
    </source>
</reference>
<evidence type="ECO:0000313" key="7">
    <source>
        <dbReference type="EMBL" id="EJT78092.1"/>
    </source>
</evidence>
<dbReference type="InterPro" id="IPR005828">
    <property type="entry name" value="MFS_sugar_transport-like"/>
</dbReference>
<dbReference type="AlphaFoldDB" id="J3NPI7"/>
<evidence type="ECO:0000256" key="3">
    <source>
        <dbReference type="ARBA" id="ARBA00022989"/>
    </source>
</evidence>
<reference evidence="8" key="5">
    <citation type="submission" date="2018-04" db="UniProtKB">
        <authorList>
            <consortium name="EnsemblFungi"/>
        </authorList>
    </citation>
    <scope>IDENTIFICATION</scope>
    <source>
        <strain evidence="8">R3-111a-1</strain>
    </source>
</reference>
<reference evidence="8" key="4">
    <citation type="journal article" date="2015" name="G3 (Bethesda)">
        <title>Genome sequences of three phytopathogenic species of the Magnaporthaceae family of fungi.</title>
        <authorList>
            <person name="Okagaki L.H."/>
            <person name="Nunes C.C."/>
            <person name="Sailsbery J."/>
            <person name="Clay B."/>
            <person name="Brown D."/>
            <person name="John T."/>
            <person name="Oh Y."/>
            <person name="Young N."/>
            <person name="Fitzgerald M."/>
            <person name="Haas B.J."/>
            <person name="Zeng Q."/>
            <person name="Young S."/>
            <person name="Adiconis X."/>
            <person name="Fan L."/>
            <person name="Levin J.Z."/>
            <person name="Mitchell T.K."/>
            <person name="Okubara P.A."/>
            <person name="Farman M.L."/>
            <person name="Kohn L.M."/>
            <person name="Birren B."/>
            <person name="Ma L.-J."/>
            <person name="Dean R.A."/>
        </authorList>
    </citation>
    <scope>NUCLEOTIDE SEQUENCE</scope>
    <source>
        <strain evidence="8">R3-111a-1</strain>
    </source>
</reference>
<keyword evidence="4 6" id="KW-0472">Membrane</keyword>
<proteinExistence type="predicted"/>
<evidence type="ECO:0000256" key="5">
    <source>
        <dbReference type="SAM" id="MobiDB-lite"/>
    </source>
</evidence>
<evidence type="ECO:0000256" key="6">
    <source>
        <dbReference type="SAM" id="Phobius"/>
    </source>
</evidence>
<keyword evidence="3 6" id="KW-1133">Transmembrane helix</keyword>
<dbReference type="RefSeq" id="XP_009219237.1">
    <property type="nucleotide sequence ID" value="XM_009220973.1"/>
</dbReference>
<dbReference type="STRING" id="644352.J3NPI7"/>
<dbReference type="SUPFAM" id="SSF103473">
    <property type="entry name" value="MFS general substrate transporter"/>
    <property type="match status" value="2"/>
</dbReference>
<dbReference type="HOGENOM" id="CLU_001265_46_14_1"/>
<reference evidence="9" key="1">
    <citation type="submission" date="2010-07" db="EMBL/GenBank/DDBJ databases">
        <title>The genome sequence of Gaeumannomyces graminis var. tritici strain R3-111a-1.</title>
        <authorList>
            <consortium name="The Broad Institute Genome Sequencing Platform"/>
            <person name="Ma L.-J."/>
            <person name="Dead R."/>
            <person name="Young S."/>
            <person name="Zeng Q."/>
            <person name="Koehrsen M."/>
            <person name="Alvarado L."/>
            <person name="Berlin A."/>
            <person name="Chapman S.B."/>
            <person name="Chen Z."/>
            <person name="Freedman E."/>
            <person name="Gellesch M."/>
            <person name="Goldberg J."/>
            <person name="Griggs A."/>
            <person name="Gujja S."/>
            <person name="Heilman E.R."/>
            <person name="Heiman D."/>
            <person name="Hepburn T."/>
            <person name="Howarth C."/>
            <person name="Jen D."/>
            <person name="Larson L."/>
            <person name="Mehta T."/>
            <person name="Neiman D."/>
            <person name="Pearson M."/>
            <person name="Roberts A."/>
            <person name="Saif S."/>
            <person name="Shea T."/>
            <person name="Shenoy N."/>
            <person name="Sisk P."/>
            <person name="Stolte C."/>
            <person name="Sykes S."/>
            <person name="Walk T."/>
            <person name="White J."/>
            <person name="Yandava C."/>
            <person name="Haas B."/>
            <person name="Nusbaum C."/>
            <person name="Birren B."/>
        </authorList>
    </citation>
    <scope>NUCLEOTIDE SEQUENCE [LARGE SCALE GENOMIC DNA]</scope>
    <source>
        <strain evidence="9">R3-111a-1</strain>
    </source>
</reference>
<dbReference type="Pfam" id="PF00083">
    <property type="entry name" value="Sugar_tr"/>
    <property type="match status" value="2"/>
</dbReference>
<dbReference type="EnsemblFungi" id="EJT78092">
    <property type="protein sequence ID" value="EJT78092"/>
    <property type="gene ID" value="GGTG_03195"/>
</dbReference>
<accession>J3NPI7</accession>
<dbReference type="eggNOG" id="KOG0252">
    <property type="taxonomic scope" value="Eukaryota"/>
</dbReference>
<comment type="subcellular location">
    <subcellularLocation>
        <location evidence="1">Membrane</location>
        <topology evidence="1">Multi-pass membrane protein</topology>
    </subcellularLocation>
</comment>
<evidence type="ECO:0000256" key="4">
    <source>
        <dbReference type="ARBA" id="ARBA00023136"/>
    </source>
</evidence>
<dbReference type="GO" id="GO:0016020">
    <property type="term" value="C:membrane"/>
    <property type="evidence" value="ECO:0007669"/>
    <property type="project" value="UniProtKB-SubCell"/>
</dbReference>
<name>J3NPI7_GAET3</name>
<reference evidence="7" key="3">
    <citation type="submission" date="2010-09" db="EMBL/GenBank/DDBJ databases">
        <title>Annotation of Gaeumannomyces graminis var. tritici R3-111a-1.</title>
        <authorList>
            <consortium name="The Broad Institute Genome Sequencing Platform"/>
            <person name="Ma L.-J."/>
            <person name="Dead R."/>
            <person name="Young S.K."/>
            <person name="Zeng Q."/>
            <person name="Gargeya S."/>
            <person name="Fitzgerald M."/>
            <person name="Haas B."/>
            <person name="Abouelleil A."/>
            <person name="Alvarado L."/>
            <person name="Arachchi H.M."/>
            <person name="Berlin A."/>
            <person name="Brown A."/>
            <person name="Chapman S.B."/>
            <person name="Chen Z."/>
            <person name="Dunbar C."/>
            <person name="Freedman E."/>
            <person name="Gearin G."/>
            <person name="Gellesch M."/>
            <person name="Goldberg J."/>
            <person name="Griggs A."/>
            <person name="Gujja S."/>
            <person name="Heiman D."/>
            <person name="Howarth C."/>
            <person name="Larson L."/>
            <person name="Lui A."/>
            <person name="MacDonald P.J.P."/>
            <person name="Mehta T."/>
            <person name="Montmayeur A."/>
            <person name="Murphy C."/>
            <person name="Neiman D."/>
            <person name="Pearson M."/>
            <person name="Priest M."/>
            <person name="Roberts A."/>
            <person name="Saif S."/>
            <person name="Shea T."/>
            <person name="Shenoy N."/>
            <person name="Sisk P."/>
            <person name="Stolte C."/>
            <person name="Sykes S."/>
            <person name="Yandava C."/>
            <person name="Wortman J."/>
            <person name="Nusbaum C."/>
            <person name="Birren B."/>
        </authorList>
    </citation>
    <scope>NUCLEOTIDE SEQUENCE</scope>
    <source>
        <strain evidence="7">R3-111a-1</strain>
    </source>
</reference>
<dbReference type="GO" id="GO:0022857">
    <property type="term" value="F:transmembrane transporter activity"/>
    <property type="evidence" value="ECO:0007669"/>
    <property type="project" value="InterPro"/>
</dbReference>
<keyword evidence="2 6" id="KW-0812">Transmembrane</keyword>
<evidence type="ECO:0000256" key="1">
    <source>
        <dbReference type="ARBA" id="ARBA00004141"/>
    </source>
</evidence>
<sequence length="492" mass="53332">MEETTHSTTWDPNLRRRLVLRDIDRVPFGLYHVRAVVVAGVGFFLDSYDIFSINFFMIYLGVVFWQGEPGAATNGFGGNHGHLPSTVNQSLKAATSAGIVIGQVLFGWLADVYGRRRIYGIELGIVLLATLNCALANPSQSINSTGILGMGIGGDCPHSSVITSEFAPTRWRGAMVACRVFDAGHGPAHGCSRGSDRGRRLQGLVYQCHRPVPLWRRLPNCGRSFLASDRGRRRAPCVLRPVLSHHDPRNSALYFDVAQDIEKADADIKAYMASKSTAAWTPQWKNAKVLIGTILPWFFLVSVISPVAQNYAQEASERTPISIISLVQPQKYERGFHYGALRCRPVLFNFGPNTTTFIVPGECYPTRYRSTGHGVSAAMGKIGAILAQVISIPLLEKDKPETCAGNDCSPFLDRLMQIFALFMLLGTVTSLLIPETKGSTLEELAGEEGHGSSSGGGRGGGGGKGLGGATQWWKNPLASGQPAGFFLAHQRA</sequence>
<dbReference type="VEuPathDB" id="FungiDB:GGTG_03195"/>
<dbReference type="EMBL" id="GL385396">
    <property type="protein sequence ID" value="EJT78092.1"/>
    <property type="molecule type" value="Genomic_DNA"/>
</dbReference>
<keyword evidence="9" id="KW-1185">Reference proteome</keyword>
<evidence type="ECO:0008006" key="10">
    <source>
        <dbReference type="Google" id="ProtNLM"/>
    </source>
</evidence>
<gene>
    <name evidence="8" type="primary">20343653</name>
    <name evidence="7" type="ORF">GGTG_03195</name>
</gene>
<dbReference type="OrthoDB" id="433512at2759"/>
<dbReference type="PANTHER" id="PTHR24064">
    <property type="entry name" value="SOLUTE CARRIER FAMILY 22 MEMBER"/>
    <property type="match status" value="1"/>
</dbReference>
<protein>
    <recommendedName>
        <fullName evidence="10">Major facilitator superfamily (MFS) profile domain-containing protein</fullName>
    </recommendedName>
</protein>
<dbReference type="InterPro" id="IPR005829">
    <property type="entry name" value="Sugar_transporter_CS"/>
</dbReference>
<dbReference type="Proteomes" id="UP000006039">
    <property type="component" value="Unassembled WGS sequence"/>
</dbReference>
<dbReference type="Gene3D" id="1.20.1250.20">
    <property type="entry name" value="MFS general substrate transporter like domains"/>
    <property type="match status" value="2"/>
</dbReference>
<dbReference type="GeneID" id="20343653"/>
<evidence type="ECO:0000313" key="9">
    <source>
        <dbReference type="Proteomes" id="UP000006039"/>
    </source>
</evidence>
<organism evidence="7">
    <name type="scientific">Gaeumannomyces tritici (strain R3-111a-1)</name>
    <name type="common">Wheat and barley take-all root rot fungus</name>
    <name type="synonym">Gaeumannomyces graminis var. tritici</name>
    <dbReference type="NCBI Taxonomy" id="644352"/>
    <lineage>
        <taxon>Eukaryota</taxon>
        <taxon>Fungi</taxon>
        <taxon>Dikarya</taxon>
        <taxon>Ascomycota</taxon>
        <taxon>Pezizomycotina</taxon>
        <taxon>Sordariomycetes</taxon>
        <taxon>Sordariomycetidae</taxon>
        <taxon>Magnaporthales</taxon>
        <taxon>Magnaporthaceae</taxon>
        <taxon>Gaeumannomyces</taxon>
    </lineage>
</organism>
<evidence type="ECO:0000313" key="8">
    <source>
        <dbReference type="EnsemblFungi" id="EJT78092"/>
    </source>
</evidence>
<dbReference type="InterPro" id="IPR036259">
    <property type="entry name" value="MFS_trans_sf"/>
</dbReference>
<feature type="compositionally biased region" description="Gly residues" evidence="5">
    <location>
        <begin position="452"/>
        <end position="465"/>
    </location>
</feature>